<accession>A0A0C3C130</accession>
<protein>
    <recommendedName>
        <fullName evidence="1">Protein kinase domain-containing protein</fullName>
    </recommendedName>
</protein>
<dbReference type="HOGENOM" id="CLU_674461_0_0_1"/>
<gene>
    <name evidence="2" type="ORF">M413DRAFT_273643</name>
</gene>
<reference evidence="2 3" key="1">
    <citation type="submission" date="2014-04" db="EMBL/GenBank/DDBJ databases">
        <authorList>
            <consortium name="DOE Joint Genome Institute"/>
            <person name="Kuo A."/>
            <person name="Gay G."/>
            <person name="Dore J."/>
            <person name="Kohler A."/>
            <person name="Nagy L.G."/>
            <person name="Floudas D."/>
            <person name="Copeland A."/>
            <person name="Barry K.W."/>
            <person name="Cichocki N."/>
            <person name="Veneault-Fourrey C."/>
            <person name="LaButti K."/>
            <person name="Lindquist E.A."/>
            <person name="Lipzen A."/>
            <person name="Lundell T."/>
            <person name="Morin E."/>
            <person name="Murat C."/>
            <person name="Sun H."/>
            <person name="Tunlid A."/>
            <person name="Henrissat B."/>
            <person name="Grigoriev I.V."/>
            <person name="Hibbett D.S."/>
            <person name="Martin F."/>
            <person name="Nordberg H.P."/>
            <person name="Cantor M.N."/>
            <person name="Hua S.X."/>
        </authorList>
    </citation>
    <scope>NUCLEOTIDE SEQUENCE [LARGE SCALE GENOMIC DNA]</scope>
    <source>
        <strain evidence="3">h7</strain>
    </source>
</reference>
<dbReference type="InterPro" id="IPR011009">
    <property type="entry name" value="Kinase-like_dom_sf"/>
</dbReference>
<dbReference type="InterPro" id="IPR008266">
    <property type="entry name" value="Tyr_kinase_AS"/>
</dbReference>
<dbReference type="SUPFAM" id="SSF56112">
    <property type="entry name" value="Protein kinase-like (PK-like)"/>
    <property type="match status" value="1"/>
</dbReference>
<dbReference type="PANTHER" id="PTHR44329">
    <property type="entry name" value="SERINE/THREONINE-PROTEIN KINASE TNNI3K-RELATED"/>
    <property type="match status" value="1"/>
</dbReference>
<dbReference type="Proteomes" id="UP000053424">
    <property type="component" value="Unassembled WGS sequence"/>
</dbReference>
<feature type="domain" description="Protein kinase" evidence="1">
    <location>
        <begin position="173"/>
        <end position="454"/>
    </location>
</feature>
<proteinExistence type="predicted"/>
<dbReference type="PROSITE" id="PS00109">
    <property type="entry name" value="PROTEIN_KINASE_TYR"/>
    <property type="match status" value="1"/>
</dbReference>
<dbReference type="GO" id="GO:0005524">
    <property type="term" value="F:ATP binding"/>
    <property type="evidence" value="ECO:0007669"/>
    <property type="project" value="InterPro"/>
</dbReference>
<evidence type="ECO:0000313" key="2">
    <source>
        <dbReference type="EMBL" id="KIM37381.1"/>
    </source>
</evidence>
<reference evidence="3" key="2">
    <citation type="submission" date="2015-01" db="EMBL/GenBank/DDBJ databases">
        <title>Evolutionary Origins and Diversification of the Mycorrhizal Mutualists.</title>
        <authorList>
            <consortium name="DOE Joint Genome Institute"/>
            <consortium name="Mycorrhizal Genomics Consortium"/>
            <person name="Kohler A."/>
            <person name="Kuo A."/>
            <person name="Nagy L.G."/>
            <person name="Floudas D."/>
            <person name="Copeland A."/>
            <person name="Barry K.W."/>
            <person name="Cichocki N."/>
            <person name="Veneault-Fourrey C."/>
            <person name="LaButti K."/>
            <person name="Lindquist E.A."/>
            <person name="Lipzen A."/>
            <person name="Lundell T."/>
            <person name="Morin E."/>
            <person name="Murat C."/>
            <person name="Riley R."/>
            <person name="Ohm R."/>
            <person name="Sun H."/>
            <person name="Tunlid A."/>
            <person name="Henrissat B."/>
            <person name="Grigoriev I.V."/>
            <person name="Hibbett D.S."/>
            <person name="Martin F."/>
        </authorList>
    </citation>
    <scope>NUCLEOTIDE SEQUENCE [LARGE SCALE GENOMIC DNA]</scope>
    <source>
        <strain evidence="3">h7</strain>
    </source>
</reference>
<dbReference type="EMBL" id="KN831797">
    <property type="protein sequence ID" value="KIM37381.1"/>
    <property type="molecule type" value="Genomic_DNA"/>
</dbReference>
<dbReference type="InterPro" id="IPR001245">
    <property type="entry name" value="Ser-Thr/Tyr_kinase_cat_dom"/>
</dbReference>
<sequence length="481" mass="53824">MDFLNFINDKHHLHAKLGEAAAKVSKAFQERGNGDSPMPQLDAVAKGYDSLAFMLQTLSSLELRKVFQGQPLSSALITRLLSLEIGDFAQGNLGRKPDVLGSLVKLCLEEEADLLKMHAEGIAEAGKGIHSLGLSLASVLFDNLLMRTAKEEPEIREFFQGSGLEDLTDYIILGDARHVATGGYADVFETGLLRPQSEQPRKVAVKVLRINQGHLDAEDGKKLSLIRRRLRREIQIWQSLHHINVVPLLGLTHQFNGSPLPSMVCAWMAGGTLSSHLKERRATLTLRSRYKLLQDVIDGLQYLHSQNVVHGDLTSGNVLMSQNMACLCDFGLSKVIGELPVYPSTNMVGTPRWAAPELYCYSDAVPQSQLTKECDIYSYGCIIHEVISTYIPYYNVQSEHLITLKKARQIAPDRPPSAPLLTDDVWDFIQLCWRDYPPWRPDADEVRERLKELVREYSKEELLVTLPAVESGARTDLEAER</sequence>
<dbReference type="AlphaFoldDB" id="A0A0C3C130"/>
<name>A0A0C3C130_HEBCY</name>
<dbReference type="InterPro" id="IPR051681">
    <property type="entry name" value="Ser/Thr_Kinases-Pseudokinases"/>
</dbReference>
<organism evidence="2 3">
    <name type="scientific">Hebeloma cylindrosporum</name>
    <dbReference type="NCBI Taxonomy" id="76867"/>
    <lineage>
        <taxon>Eukaryota</taxon>
        <taxon>Fungi</taxon>
        <taxon>Dikarya</taxon>
        <taxon>Basidiomycota</taxon>
        <taxon>Agaricomycotina</taxon>
        <taxon>Agaricomycetes</taxon>
        <taxon>Agaricomycetidae</taxon>
        <taxon>Agaricales</taxon>
        <taxon>Agaricineae</taxon>
        <taxon>Hymenogastraceae</taxon>
        <taxon>Hebeloma</taxon>
    </lineage>
</organism>
<dbReference type="STRING" id="686832.A0A0C3C130"/>
<dbReference type="GO" id="GO:0004674">
    <property type="term" value="F:protein serine/threonine kinase activity"/>
    <property type="evidence" value="ECO:0007669"/>
    <property type="project" value="TreeGrafter"/>
</dbReference>
<dbReference type="PROSITE" id="PS50011">
    <property type="entry name" value="PROTEIN_KINASE_DOM"/>
    <property type="match status" value="1"/>
</dbReference>
<keyword evidence="3" id="KW-1185">Reference proteome</keyword>
<dbReference type="OrthoDB" id="346907at2759"/>
<evidence type="ECO:0000313" key="3">
    <source>
        <dbReference type="Proteomes" id="UP000053424"/>
    </source>
</evidence>
<dbReference type="Gene3D" id="1.10.510.10">
    <property type="entry name" value="Transferase(Phosphotransferase) domain 1"/>
    <property type="match status" value="1"/>
</dbReference>
<evidence type="ECO:0000259" key="1">
    <source>
        <dbReference type="PROSITE" id="PS50011"/>
    </source>
</evidence>
<dbReference type="InterPro" id="IPR000719">
    <property type="entry name" value="Prot_kinase_dom"/>
</dbReference>
<dbReference type="Pfam" id="PF07714">
    <property type="entry name" value="PK_Tyr_Ser-Thr"/>
    <property type="match status" value="1"/>
</dbReference>